<dbReference type="SFLD" id="SFLDS00003">
    <property type="entry name" value="Haloacid_Dehalogenase"/>
    <property type="match status" value="1"/>
</dbReference>
<dbReference type="PANTHER" id="PTHR46470">
    <property type="entry name" value="N-ACYLNEURAMINATE-9-PHOSPHATASE"/>
    <property type="match status" value="1"/>
</dbReference>
<accession>A0ABY2ABE2</accession>
<evidence type="ECO:0000313" key="5">
    <source>
        <dbReference type="Proteomes" id="UP000292385"/>
    </source>
</evidence>
<keyword evidence="2 4" id="KW-0378">Hydrolase</keyword>
<gene>
    <name evidence="4" type="ORF">E0H58_13220</name>
</gene>
<organism evidence="4 5">
    <name type="scientific">Kribbella speibonae</name>
    <dbReference type="NCBI Taxonomy" id="1572660"/>
    <lineage>
        <taxon>Bacteria</taxon>
        <taxon>Bacillati</taxon>
        <taxon>Actinomycetota</taxon>
        <taxon>Actinomycetes</taxon>
        <taxon>Propionibacteriales</taxon>
        <taxon>Kribbellaceae</taxon>
        <taxon>Kribbella</taxon>
    </lineage>
</organism>
<dbReference type="Pfam" id="PF00702">
    <property type="entry name" value="Hydrolase"/>
    <property type="match status" value="1"/>
</dbReference>
<dbReference type="Gene3D" id="1.20.120.1600">
    <property type="match status" value="1"/>
</dbReference>
<dbReference type="InterPro" id="IPR006439">
    <property type="entry name" value="HAD-SF_hydro_IA"/>
</dbReference>
<protein>
    <submittedName>
        <fullName evidence="4">HAD family hydrolase</fullName>
    </submittedName>
</protein>
<dbReference type="SFLD" id="SFLDG01129">
    <property type="entry name" value="C1.5:_HAD__Beta-PGM__Phosphata"/>
    <property type="match status" value="1"/>
</dbReference>
<dbReference type="Gene3D" id="3.40.50.1000">
    <property type="entry name" value="HAD superfamily/HAD-like"/>
    <property type="match status" value="1"/>
</dbReference>
<name>A0ABY2ABE2_9ACTN</name>
<comment type="cofactor">
    <cofactor evidence="1">
        <name>Mg(2+)</name>
        <dbReference type="ChEBI" id="CHEBI:18420"/>
    </cofactor>
</comment>
<evidence type="ECO:0000256" key="2">
    <source>
        <dbReference type="ARBA" id="ARBA00022801"/>
    </source>
</evidence>
<keyword evidence="3" id="KW-0460">Magnesium</keyword>
<dbReference type="EMBL" id="SJJY01000002">
    <property type="protein sequence ID" value="TCC25767.1"/>
    <property type="molecule type" value="Genomic_DNA"/>
</dbReference>
<comment type="caution">
    <text evidence="4">The sequence shown here is derived from an EMBL/GenBank/DDBJ whole genome shotgun (WGS) entry which is preliminary data.</text>
</comment>
<keyword evidence="5" id="KW-1185">Reference proteome</keyword>
<dbReference type="Proteomes" id="UP000292385">
    <property type="component" value="Unassembled WGS sequence"/>
</dbReference>
<evidence type="ECO:0000256" key="1">
    <source>
        <dbReference type="ARBA" id="ARBA00001946"/>
    </source>
</evidence>
<dbReference type="NCBIfam" id="TIGR01549">
    <property type="entry name" value="HAD-SF-IA-v1"/>
    <property type="match status" value="1"/>
</dbReference>
<evidence type="ECO:0000256" key="3">
    <source>
        <dbReference type="ARBA" id="ARBA00022842"/>
    </source>
</evidence>
<evidence type="ECO:0000313" key="4">
    <source>
        <dbReference type="EMBL" id="TCC25767.1"/>
    </source>
</evidence>
<dbReference type="NCBIfam" id="TIGR01509">
    <property type="entry name" value="HAD-SF-IA-v3"/>
    <property type="match status" value="1"/>
</dbReference>
<dbReference type="InterPro" id="IPR036412">
    <property type="entry name" value="HAD-like_sf"/>
</dbReference>
<proteinExistence type="predicted"/>
<dbReference type="SUPFAM" id="SSF56784">
    <property type="entry name" value="HAD-like"/>
    <property type="match status" value="1"/>
</dbReference>
<dbReference type="SFLD" id="SFLDG01135">
    <property type="entry name" value="C1.5.6:_HAD__Beta-PGM__Phospha"/>
    <property type="match status" value="1"/>
</dbReference>
<sequence>MLKTILFDLDGTLVDQQSAAAAAVVEWAAEHGMTGPDVAARWAVLSEKHYRRYQRRELTFPEQRRRRVREFLGVEASDAEADALFDGYVRRYEDGWTVFDDAVPGLRAVRGAGLGVVVLTNGNGDHQRFKLDKLGLTGEIDQLIAGDTLPVGKPDPRAFAHALERLGAAPHDVVMVGDSLENDIRGAQSVGIGAVLVDRNDAHPDADVPRVRELTHVLGVLRR</sequence>
<dbReference type="GO" id="GO:0016787">
    <property type="term" value="F:hydrolase activity"/>
    <property type="evidence" value="ECO:0007669"/>
    <property type="project" value="UniProtKB-KW"/>
</dbReference>
<dbReference type="PRINTS" id="PR00413">
    <property type="entry name" value="HADHALOGNASE"/>
</dbReference>
<dbReference type="InterPro" id="IPR051400">
    <property type="entry name" value="HAD-like_hydrolase"/>
</dbReference>
<dbReference type="InterPro" id="IPR023214">
    <property type="entry name" value="HAD_sf"/>
</dbReference>
<dbReference type="PANTHER" id="PTHR46470:SF4">
    <property type="entry name" value="5-AMINO-6-(5-PHOSPHO-D-RIBITYLAMINO)URACIL PHOSPHATASE YIGB"/>
    <property type="match status" value="1"/>
</dbReference>
<reference evidence="4 5" key="1">
    <citation type="submission" date="2019-02" db="EMBL/GenBank/DDBJ databases">
        <title>Kribbella capetownensis sp. nov. and Kribbella speibonae sp. nov., isolated from soil.</title>
        <authorList>
            <person name="Curtis S.M."/>
            <person name="Norton I."/>
            <person name="Everest G.J."/>
            <person name="Meyers P.R."/>
        </authorList>
    </citation>
    <scope>NUCLEOTIDE SEQUENCE [LARGE SCALE GENOMIC DNA]</scope>
    <source>
        <strain evidence="4 5">SK5</strain>
    </source>
</reference>